<dbReference type="GO" id="GO:0004177">
    <property type="term" value="F:aminopeptidase activity"/>
    <property type="evidence" value="ECO:0007669"/>
    <property type="project" value="UniProtKB-KW"/>
</dbReference>
<dbReference type="EMBL" id="SJJR01000004">
    <property type="protein sequence ID" value="TCB98361.1"/>
    <property type="molecule type" value="Genomic_DNA"/>
</dbReference>
<dbReference type="Proteomes" id="UP000292274">
    <property type="component" value="Unassembled WGS sequence"/>
</dbReference>
<keyword evidence="2" id="KW-0378">Hydrolase</keyword>
<keyword evidence="3" id="KW-1185">Reference proteome</keyword>
<feature type="domain" description="Peptidase M24" evidence="1">
    <location>
        <begin position="196"/>
        <end position="403"/>
    </location>
</feature>
<dbReference type="AlphaFoldDB" id="A0A4R0GRT1"/>
<dbReference type="SUPFAM" id="SSF55920">
    <property type="entry name" value="Creatinase/aminopeptidase"/>
    <property type="match status" value="1"/>
</dbReference>
<dbReference type="PANTHER" id="PTHR46112">
    <property type="entry name" value="AMINOPEPTIDASE"/>
    <property type="match status" value="1"/>
</dbReference>
<sequence>MGTATFGLNVVDWENRVDMDRLRRERLARLKRQLDESSVGALLTFDFHNIRYMTATHIGTWAMDKLIRFALLPRGGEPVLWDFGSAARHHQLYAPWLDYRTGDDVAEAARGTSGARAGISVLRGAFHPDSGVAEAVAQKIYEELERYGLHTSPVGVDVLEMPILNALRAKGIEVVDGQQVFLEARRIKTPDEITLLTTAASMVDAAYDDLYGFLRPGVRENETVGLVAKRLYDLGSEHVEGVNAISGERCSPHPHVFSDRLLRPGDPAFFDILHSFMGYRTCYYRTFAVGSASRAQVDAYKRCREYMDRAIELVKPGATTADIVSVWPTAQEFGFADEEAAFALQYGHGLGLSIWEKPIFSRLVSLDHPEVLEEGMVFALETYWPSADGVGAARIEEELVVTADGAEVITKFPAEELLVAGQRYYTTAGALPTQRHAQSHVNNRVGGDA</sequence>
<dbReference type="Gene3D" id="3.40.350.10">
    <property type="entry name" value="Creatinase/prolidase N-terminal domain"/>
    <property type="match status" value="1"/>
</dbReference>
<keyword evidence="2" id="KW-0031">Aminopeptidase</keyword>
<dbReference type="OrthoDB" id="9806388at2"/>
<dbReference type="InterPro" id="IPR029149">
    <property type="entry name" value="Creatin/AminoP/Spt16_N"/>
</dbReference>
<comment type="caution">
    <text evidence="2">The sequence shown here is derived from an EMBL/GenBank/DDBJ whole genome shotgun (WGS) entry which is preliminary data.</text>
</comment>
<dbReference type="InterPro" id="IPR050659">
    <property type="entry name" value="Peptidase_M24B"/>
</dbReference>
<evidence type="ECO:0000259" key="1">
    <source>
        <dbReference type="Pfam" id="PF00557"/>
    </source>
</evidence>
<keyword evidence="2" id="KW-0645">Protease</keyword>
<dbReference type="CDD" id="cd01066">
    <property type="entry name" value="APP_MetAP"/>
    <property type="match status" value="1"/>
</dbReference>
<dbReference type="InterPro" id="IPR036005">
    <property type="entry name" value="Creatinase/aminopeptidase-like"/>
</dbReference>
<reference evidence="2 3" key="1">
    <citation type="submission" date="2019-02" db="EMBL/GenBank/DDBJ databases">
        <title>Jishengella sp. nov., isolated from a root of Zingiber montanum.</title>
        <authorList>
            <person name="Kuncharoen N."/>
            <person name="Kudo T."/>
            <person name="Masahiro Y."/>
            <person name="Ohkuma M."/>
            <person name="Tanasupawat S."/>
        </authorList>
    </citation>
    <scope>NUCLEOTIDE SEQUENCE [LARGE SCALE GENOMIC DNA]</scope>
    <source>
        <strain evidence="2 3">PLAI 1-1</strain>
    </source>
</reference>
<gene>
    <name evidence="2" type="ORF">E0H26_08210</name>
</gene>
<evidence type="ECO:0000313" key="2">
    <source>
        <dbReference type="EMBL" id="TCB98361.1"/>
    </source>
</evidence>
<protein>
    <submittedName>
        <fullName evidence="2">Aminopeptidase P family protein</fullName>
    </submittedName>
</protein>
<evidence type="ECO:0000313" key="3">
    <source>
        <dbReference type="Proteomes" id="UP000292274"/>
    </source>
</evidence>
<dbReference type="InterPro" id="IPR000994">
    <property type="entry name" value="Pept_M24"/>
</dbReference>
<accession>A0A4R0GRT1</accession>
<dbReference type="Pfam" id="PF00557">
    <property type="entry name" value="Peptidase_M24"/>
    <property type="match status" value="1"/>
</dbReference>
<dbReference type="SUPFAM" id="SSF53092">
    <property type="entry name" value="Creatinase/prolidase N-terminal domain"/>
    <property type="match status" value="1"/>
</dbReference>
<name>A0A4R0GRT1_9ACTN</name>
<dbReference type="PANTHER" id="PTHR46112:SF2">
    <property type="entry name" value="XAA-PRO AMINOPEPTIDASE P-RELATED"/>
    <property type="match status" value="1"/>
</dbReference>
<dbReference type="Gene3D" id="3.90.230.10">
    <property type="entry name" value="Creatinase/methionine aminopeptidase superfamily"/>
    <property type="match status" value="1"/>
</dbReference>
<proteinExistence type="predicted"/>
<organism evidence="2 3">
    <name type="scientific">Micromonospora zingiberis</name>
    <dbReference type="NCBI Taxonomy" id="2053011"/>
    <lineage>
        <taxon>Bacteria</taxon>
        <taxon>Bacillati</taxon>
        <taxon>Actinomycetota</taxon>
        <taxon>Actinomycetes</taxon>
        <taxon>Micromonosporales</taxon>
        <taxon>Micromonosporaceae</taxon>
        <taxon>Micromonospora</taxon>
    </lineage>
</organism>